<comment type="caution">
    <text evidence="2">The sequence shown here is derived from an EMBL/GenBank/DDBJ whole genome shotgun (WGS) entry which is preliminary data.</text>
</comment>
<accession>A0A9W9YAS7</accession>
<keyword evidence="3" id="KW-1185">Reference proteome</keyword>
<evidence type="ECO:0000313" key="3">
    <source>
        <dbReference type="Proteomes" id="UP001163046"/>
    </source>
</evidence>
<dbReference type="Proteomes" id="UP001163046">
    <property type="component" value="Unassembled WGS sequence"/>
</dbReference>
<protein>
    <submittedName>
        <fullName evidence="2">Uncharacterized protein</fullName>
    </submittedName>
</protein>
<evidence type="ECO:0000256" key="1">
    <source>
        <dbReference type="SAM" id="MobiDB-lite"/>
    </source>
</evidence>
<reference evidence="2" key="1">
    <citation type="submission" date="2023-01" db="EMBL/GenBank/DDBJ databases">
        <title>Genome assembly of the deep-sea coral Lophelia pertusa.</title>
        <authorList>
            <person name="Herrera S."/>
            <person name="Cordes E."/>
        </authorList>
    </citation>
    <scope>NUCLEOTIDE SEQUENCE</scope>
    <source>
        <strain evidence="2">USNM1676648</strain>
        <tissue evidence="2">Polyp</tissue>
    </source>
</reference>
<organism evidence="2 3">
    <name type="scientific">Desmophyllum pertusum</name>
    <dbReference type="NCBI Taxonomy" id="174260"/>
    <lineage>
        <taxon>Eukaryota</taxon>
        <taxon>Metazoa</taxon>
        <taxon>Cnidaria</taxon>
        <taxon>Anthozoa</taxon>
        <taxon>Hexacorallia</taxon>
        <taxon>Scleractinia</taxon>
        <taxon>Caryophylliina</taxon>
        <taxon>Caryophylliidae</taxon>
        <taxon>Desmophyllum</taxon>
    </lineage>
</organism>
<dbReference type="OrthoDB" id="10592748at2759"/>
<sequence>MDSDSDIEELAAVKTVPKAAPRGEKVRELAETLERSLSFGSSIKKPAGGVSLHFQGNGNERSKPQRPTAQQSSGQQNEDDIDSDFSISSIDEKTPARRALDQGKGTLQPPGAQSTGRQSPVFKRPQPQATRVQAFTHDDFSDFDDD</sequence>
<dbReference type="EMBL" id="MU827792">
    <property type="protein sequence ID" value="KAJ7330646.1"/>
    <property type="molecule type" value="Genomic_DNA"/>
</dbReference>
<feature type="compositionally biased region" description="Basic and acidic residues" evidence="1">
    <location>
        <begin position="90"/>
        <end position="101"/>
    </location>
</feature>
<evidence type="ECO:0000313" key="2">
    <source>
        <dbReference type="EMBL" id="KAJ7330646.1"/>
    </source>
</evidence>
<proteinExistence type="predicted"/>
<dbReference type="AlphaFoldDB" id="A0A9W9YAS7"/>
<feature type="compositionally biased region" description="Polar residues" evidence="1">
    <location>
        <begin position="54"/>
        <end position="76"/>
    </location>
</feature>
<name>A0A9W9YAS7_9CNID</name>
<feature type="region of interest" description="Disordered" evidence="1">
    <location>
        <begin position="37"/>
        <end position="146"/>
    </location>
</feature>
<gene>
    <name evidence="2" type="ORF">OS493_022261</name>
</gene>